<keyword evidence="4" id="KW-1185">Reference proteome</keyword>
<evidence type="ECO:0000313" key="3">
    <source>
        <dbReference type="EMBL" id="KAL3081728.1"/>
    </source>
</evidence>
<evidence type="ECO:0008006" key="5">
    <source>
        <dbReference type="Google" id="ProtNLM"/>
    </source>
</evidence>
<feature type="chain" id="PRO_5044805358" description="Effector protein" evidence="2">
    <location>
        <begin position="21"/>
        <end position="172"/>
    </location>
</feature>
<organism evidence="3 4">
    <name type="scientific">Heterodera trifolii</name>
    <dbReference type="NCBI Taxonomy" id="157864"/>
    <lineage>
        <taxon>Eukaryota</taxon>
        <taxon>Metazoa</taxon>
        <taxon>Ecdysozoa</taxon>
        <taxon>Nematoda</taxon>
        <taxon>Chromadorea</taxon>
        <taxon>Rhabditida</taxon>
        <taxon>Tylenchina</taxon>
        <taxon>Tylenchomorpha</taxon>
        <taxon>Tylenchoidea</taxon>
        <taxon>Heteroderidae</taxon>
        <taxon>Heteroderinae</taxon>
        <taxon>Heterodera</taxon>
    </lineage>
</organism>
<gene>
    <name evidence="3" type="ORF">niasHT_036828</name>
</gene>
<feature type="signal peptide" evidence="2">
    <location>
        <begin position="1"/>
        <end position="20"/>
    </location>
</feature>
<reference evidence="3 4" key="1">
    <citation type="submission" date="2024-10" db="EMBL/GenBank/DDBJ databases">
        <authorList>
            <person name="Kim D."/>
        </authorList>
    </citation>
    <scope>NUCLEOTIDE SEQUENCE [LARGE SCALE GENOMIC DNA]</scope>
    <source>
        <strain evidence="3">BH-2024</strain>
    </source>
</reference>
<dbReference type="AlphaFoldDB" id="A0ABD2IZS6"/>
<evidence type="ECO:0000256" key="1">
    <source>
        <dbReference type="SAM" id="MobiDB-lite"/>
    </source>
</evidence>
<accession>A0ABD2IZS6</accession>
<protein>
    <recommendedName>
        <fullName evidence="5">Effector protein</fullName>
    </recommendedName>
</protein>
<name>A0ABD2IZS6_9BILA</name>
<proteinExistence type="predicted"/>
<feature type="compositionally biased region" description="Polar residues" evidence="1">
    <location>
        <begin position="147"/>
        <end position="157"/>
    </location>
</feature>
<dbReference type="EMBL" id="JBICBT010001129">
    <property type="protein sequence ID" value="KAL3081728.1"/>
    <property type="molecule type" value="Genomic_DNA"/>
</dbReference>
<dbReference type="Proteomes" id="UP001620626">
    <property type="component" value="Unassembled WGS sequence"/>
</dbReference>
<evidence type="ECO:0000313" key="4">
    <source>
        <dbReference type="Proteomes" id="UP001620626"/>
    </source>
</evidence>
<sequence>MIMILIIILIFFTTFDGIFGVGEGGEENDLFSDLWKNVFKATNFQKTNVGRNGGPKVTNHVKIEEWNNGVEMGAVGIAIPPKLAQMVIKSEPKAAAAEAVFDLLVKNIKHEPKEEGFDQLDNAKMGVVGIHIPSKMAHSVIKDESPFDQQNQHPNQEQNDHFDYVSDQTVGP</sequence>
<comment type="caution">
    <text evidence="3">The sequence shown here is derived from an EMBL/GenBank/DDBJ whole genome shotgun (WGS) entry which is preliminary data.</text>
</comment>
<keyword evidence="2" id="KW-0732">Signal</keyword>
<evidence type="ECO:0000256" key="2">
    <source>
        <dbReference type="SAM" id="SignalP"/>
    </source>
</evidence>
<feature type="region of interest" description="Disordered" evidence="1">
    <location>
        <begin position="145"/>
        <end position="172"/>
    </location>
</feature>